<gene>
    <name evidence="5" type="ORF">JAAARDRAFT_141628</name>
</gene>
<evidence type="ECO:0000256" key="3">
    <source>
        <dbReference type="ARBA" id="ARBA00023242"/>
    </source>
</evidence>
<protein>
    <recommendedName>
        <fullName evidence="4">JmjC domain-containing protein</fullName>
    </recommendedName>
</protein>
<organism evidence="5 6">
    <name type="scientific">Jaapia argillacea MUCL 33604</name>
    <dbReference type="NCBI Taxonomy" id="933084"/>
    <lineage>
        <taxon>Eukaryota</taxon>
        <taxon>Fungi</taxon>
        <taxon>Dikarya</taxon>
        <taxon>Basidiomycota</taxon>
        <taxon>Agaricomycotina</taxon>
        <taxon>Agaricomycetes</taxon>
        <taxon>Agaricomycetidae</taxon>
        <taxon>Jaapiales</taxon>
        <taxon>Jaapiaceae</taxon>
        <taxon>Jaapia</taxon>
    </lineage>
</organism>
<dbReference type="PANTHER" id="PTHR12549:SF38">
    <property type="entry name" value="JMJC DOMAIN-CONTAINING HISTONE DEMETHYLASE 2, ISOFORM A"/>
    <property type="match status" value="1"/>
</dbReference>
<dbReference type="InterPro" id="IPR045109">
    <property type="entry name" value="LSDs-like"/>
</dbReference>
<dbReference type="PROSITE" id="PS51184">
    <property type="entry name" value="JMJC"/>
    <property type="match status" value="1"/>
</dbReference>
<keyword evidence="6" id="KW-1185">Reference proteome</keyword>
<dbReference type="GO" id="GO:0003712">
    <property type="term" value="F:transcription coregulator activity"/>
    <property type="evidence" value="ECO:0007669"/>
    <property type="project" value="TreeGrafter"/>
</dbReference>
<dbReference type="EMBL" id="KL197757">
    <property type="protein sequence ID" value="KDQ50664.1"/>
    <property type="molecule type" value="Genomic_DNA"/>
</dbReference>
<dbReference type="STRING" id="933084.A0A067P7A9"/>
<dbReference type="AlphaFoldDB" id="A0A067P7A9"/>
<dbReference type="PANTHER" id="PTHR12549">
    <property type="entry name" value="JMJC DOMAIN-CONTAINING HISTONE DEMETHYLATION PROTEIN"/>
    <property type="match status" value="1"/>
</dbReference>
<dbReference type="GO" id="GO:0006357">
    <property type="term" value="P:regulation of transcription by RNA polymerase II"/>
    <property type="evidence" value="ECO:0007669"/>
    <property type="project" value="TreeGrafter"/>
</dbReference>
<evidence type="ECO:0000259" key="4">
    <source>
        <dbReference type="PROSITE" id="PS51184"/>
    </source>
</evidence>
<evidence type="ECO:0000313" key="6">
    <source>
        <dbReference type="Proteomes" id="UP000027265"/>
    </source>
</evidence>
<accession>A0A067P7A9</accession>
<proteinExistence type="predicted"/>
<dbReference type="InParanoid" id="A0A067P7A9"/>
<keyword evidence="2" id="KW-0479">Metal-binding</keyword>
<sequence length="108" mass="11951">QDWPPTQHFWTVYSTLYDDFQKALPVPDYTWSDGVFNITSHFPSNGVAPDLGPKLYVALPDKSFHGTTRLHLDATDTINILLHASPGPDGELGGALWHIFSPEDSSSI</sequence>
<dbReference type="GO" id="GO:0031490">
    <property type="term" value="F:chromatin DNA binding"/>
    <property type="evidence" value="ECO:0007669"/>
    <property type="project" value="TreeGrafter"/>
</dbReference>
<evidence type="ECO:0000256" key="1">
    <source>
        <dbReference type="ARBA" id="ARBA00004123"/>
    </source>
</evidence>
<name>A0A067P7A9_9AGAM</name>
<reference evidence="6" key="1">
    <citation type="journal article" date="2014" name="Proc. Natl. Acad. Sci. U.S.A.">
        <title>Extensive sampling of basidiomycete genomes demonstrates inadequacy of the white-rot/brown-rot paradigm for wood decay fungi.</title>
        <authorList>
            <person name="Riley R."/>
            <person name="Salamov A.A."/>
            <person name="Brown D.W."/>
            <person name="Nagy L.G."/>
            <person name="Floudas D."/>
            <person name="Held B.W."/>
            <person name="Levasseur A."/>
            <person name="Lombard V."/>
            <person name="Morin E."/>
            <person name="Otillar R."/>
            <person name="Lindquist E.A."/>
            <person name="Sun H."/>
            <person name="LaButti K.M."/>
            <person name="Schmutz J."/>
            <person name="Jabbour D."/>
            <person name="Luo H."/>
            <person name="Baker S.E."/>
            <person name="Pisabarro A.G."/>
            <person name="Walton J.D."/>
            <person name="Blanchette R.A."/>
            <person name="Henrissat B."/>
            <person name="Martin F."/>
            <person name="Cullen D."/>
            <person name="Hibbett D.S."/>
            <person name="Grigoriev I.V."/>
        </authorList>
    </citation>
    <scope>NUCLEOTIDE SEQUENCE [LARGE SCALE GENOMIC DNA]</scope>
    <source>
        <strain evidence="6">MUCL 33604</strain>
    </source>
</reference>
<dbReference type="OrthoDB" id="1667110at2759"/>
<dbReference type="InterPro" id="IPR003347">
    <property type="entry name" value="JmjC_dom"/>
</dbReference>
<keyword evidence="3" id="KW-0539">Nucleus</keyword>
<evidence type="ECO:0000256" key="2">
    <source>
        <dbReference type="ARBA" id="ARBA00022723"/>
    </source>
</evidence>
<feature type="domain" description="JmjC" evidence="4">
    <location>
        <begin position="31"/>
        <end position="108"/>
    </location>
</feature>
<dbReference type="Proteomes" id="UP000027265">
    <property type="component" value="Unassembled WGS sequence"/>
</dbReference>
<dbReference type="GO" id="GO:0046872">
    <property type="term" value="F:metal ion binding"/>
    <property type="evidence" value="ECO:0007669"/>
    <property type="project" value="UniProtKB-KW"/>
</dbReference>
<dbReference type="HOGENOM" id="CLU_2203228_0_0_1"/>
<dbReference type="GO" id="GO:0032454">
    <property type="term" value="F:histone H3K9 demethylase activity"/>
    <property type="evidence" value="ECO:0007669"/>
    <property type="project" value="InterPro"/>
</dbReference>
<dbReference type="GO" id="GO:0000118">
    <property type="term" value="C:histone deacetylase complex"/>
    <property type="evidence" value="ECO:0007669"/>
    <property type="project" value="TreeGrafter"/>
</dbReference>
<comment type="subcellular location">
    <subcellularLocation>
        <location evidence="1">Nucleus</location>
    </subcellularLocation>
</comment>
<dbReference type="Gene3D" id="2.60.120.650">
    <property type="entry name" value="Cupin"/>
    <property type="match status" value="1"/>
</dbReference>
<dbReference type="GO" id="GO:0000785">
    <property type="term" value="C:chromatin"/>
    <property type="evidence" value="ECO:0007669"/>
    <property type="project" value="TreeGrafter"/>
</dbReference>
<evidence type="ECO:0000313" key="5">
    <source>
        <dbReference type="EMBL" id="KDQ50664.1"/>
    </source>
</evidence>
<feature type="non-terminal residue" evidence="5">
    <location>
        <position position="1"/>
    </location>
</feature>